<accession>A0AB33VFD9</accession>
<reference evidence="6 7" key="1">
    <citation type="journal article" date="2006" name="Mol. Plant Microbe Interact.">
        <title>Identification of open reading frames unique to a select agent: Ralstonia solanacearum race 3 biovar 2.</title>
        <authorList>
            <person name="Gabriel D.W."/>
            <person name="Allen C."/>
            <person name="Schell M."/>
            <person name="Denny T.P."/>
            <person name="Greenberg J.T."/>
            <person name="Duan Y.P."/>
            <person name="Flores-Cruz Z."/>
            <person name="Huang Q."/>
            <person name="Clifford J.M."/>
            <person name="Presting G."/>
            <person name="Gonzalez E.T."/>
            <person name="Reddy J."/>
            <person name="Elphinstone J."/>
            <person name="Swanson J."/>
            <person name="Yao J."/>
            <person name="Mulholland V."/>
            <person name="Liu L."/>
            <person name="Farmerie W."/>
            <person name="Patnaikuni M."/>
            <person name="Balogh B."/>
            <person name="Norman D."/>
            <person name="Alvarez A."/>
            <person name="Castillo J.A."/>
            <person name="Jones J."/>
            <person name="Saddler G."/>
            <person name="Walunas T."/>
            <person name="Zhukov A."/>
            <person name="Mikhailova N."/>
        </authorList>
    </citation>
    <scope>NUCLEOTIDE SEQUENCE [LARGE SCALE GENOMIC DNA]</scope>
    <source>
        <strain evidence="6 7">UW551</strain>
    </source>
</reference>
<dbReference type="InterPro" id="IPR000847">
    <property type="entry name" value="LysR_HTH_N"/>
</dbReference>
<evidence type="ECO:0000256" key="2">
    <source>
        <dbReference type="ARBA" id="ARBA00023015"/>
    </source>
</evidence>
<comment type="similarity">
    <text evidence="1">Belongs to the LysR transcriptional regulatory family.</text>
</comment>
<keyword evidence="2" id="KW-0805">Transcription regulation</keyword>
<dbReference type="EMBL" id="AAKL01000024">
    <property type="protein sequence ID" value="EAP72747.1"/>
    <property type="molecule type" value="Genomic_DNA"/>
</dbReference>
<dbReference type="PRINTS" id="PR00039">
    <property type="entry name" value="HTHLYSR"/>
</dbReference>
<dbReference type="Pfam" id="PF03466">
    <property type="entry name" value="LysR_substrate"/>
    <property type="match status" value="1"/>
</dbReference>
<organism evidence="6 7">
    <name type="scientific">Ralstonia solanacearum (strain UW551)</name>
    <dbReference type="NCBI Taxonomy" id="342110"/>
    <lineage>
        <taxon>Bacteria</taxon>
        <taxon>Pseudomonadati</taxon>
        <taxon>Pseudomonadota</taxon>
        <taxon>Betaproteobacteria</taxon>
        <taxon>Burkholderiales</taxon>
        <taxon>Burkholderiaceae</taxon>
        <taxon>Ralstonia</taxon>
        <taxon>Ralstonia solanacearum species complex</taxon>
    </lineage>
</organism>
<evidence type="ECO:0000256" key="3">
    <source>
        <dbReference type="ARBA" id="ARBA00023125"/>
    </source>
</evidence>
<dbReference type="Gene3D" id="1.10.10.10">
    <property type="entry name" value="Winged helix-like DNA-binding domain superfamily/Winged helix DNA-binding domain"/>
    <property type="match status" value="1"/>
</dbReference>
<dbReference type="GO" id="GO:0003700">
    <property type="term" value="F:DNA-binding transcription factor activity"/>
    <property type="evidence" value="ECO:0007669"/>
    <property type="project" value="InterPro"/>
</dbReference>
<dbReference type="AlphaFoldDB" id="A0AB33VFD9"/>
<dbReference type="GO" id="GO:0000976">
    <property type="term" value="F:transcription cis-regulatory region binding"/>
    <property type="evidence" value="ECO:0007669"/>
    <property type="project" value="TreeGrafter"/>
</dbReference>
<evidence type="ECO:0000313" key="7">
    <source>
        <dbReference type="Proteomes" id="UP000005933"/>
    </source>
</evidence>
<evidence type="ECO:0000256" key="4">
    <source>
        <dbReference type="ARBA" id="ARBA00023163"/>
    </source>
</evidence>
<dbReference type="PANTHER" id="PTHR30126">
    <property type="entry name" value="HTH-TYPE TRANSCRIPTIONAL REGULATOR"/>
    <property type="match status" value="1"/>
</dbReference>
<dbReference type="Proteomes" id="UP000005933">
    <property type="component" value="Unassembled WGS sequence"/>
</dbReference>
<name>A0AB33VFD9_RALSU</name>
<keyword evidence="3" id="KW-0238">DNA-binding</keyword>
<proteinExistence type="inferred from homology"/>
<sequence length="316" mass="34390">MNYIERDYSDLRCTMDLASLEIFRTVVREGGVTRAATQLHRVQSNVTTRIRQLEASLGVQLFVREGKRMVLTPAGQTLLAYADDILRLAAEARQAVQPREPHGRLRIASMESTAASRLPALLATLHQRWPRVQLELVTLPTRQALQALSRFEVDCAFLAETACLAPMRASLTTLPAFAEELVLIAHRAHPPIRRAADVRTPALLAFEPGCAYRQLVEDWFEADAVVPSRVLELGSYHAIIACAAAGIGVALVPRSVLELYSNTPEVSVHALGKPGRVDTVLAWHRDMAGPALQGLVQVLGEPHAVAPSPTGEAVAA</sequence>
<dbReference type="PROSITE" id="PS50931">
    <property type="entry name" value="HTH_LYSR"/>
    <property type="match status" value="1"/>
</dbReference>
<keyword evidence="4" id="KW-0804">Transcription</keyword>
<evidence type="ECO:0000256" key="1">
    <source>
        <dbReference type="ARBA" id="ARBA00009437"/>
    </source>
</evidence>
<dbReference type="PANTHER" id="PTHR30126:SF40">
    <property type="entry name" value="HTH-TYPE TRANSCRIPTIONAL REGULATOR GLTR"/>
    <property type="match status" value="1"/>
</dbReference>
<dbReference type="SUPFAM" id="SSF53850">
    <property type="entry name" value="Periplasmic binding protein-like II"/>
    <property type="match status" value="1"/>
</dbReference>
<protein>
    <submittedName>
        <fullName evidence="6">Transcriptional regulators, LysR family</fullName>
    </submittedName>
</protein>
<dbReference type="Pfam" id="PF00126">
    <property type="entry name" value="HTH_1"/>
    <property type="match status" value="1"/>
</dbReference>
<dbReference type="SUPFAM" id="SSF46785">
    <property type="entry name" value="Winged helix' DNA-binding domain"/>
    <property type="match status" value="1"/>
</dbReference>
<comment type="caution">
    <text evidence="6">The sequence shown here is derived from an EMBL/GenBank/DDBJ whole genome shotgun (WGS) entry which is preliminary data.</text>
</comment>
<dbReference type="Gene3D" id="3.40.190.290">
    <property type="match status" value="1"/>
</dbReference>
<evidence type="ECO:0000259" key="5">
    <source>
        <dbReference type="PROSITE" id="PS50931"/>
    </source>
</evidence>
<evidence type="ECO:0000313" key="6">
    <source>
        <dbReference type="EMBL" id="EAP72747.1"/>
    </source>
</evidence>
<dbReference type="FunFam" id="1.10.10.10:FF:000001">
    <property type="entry name" value="LysR family transcriptional regulator"/>
    <property type="match status" value="1"/>
</dbReference>
<dbReference type="InterPro" id="IPR036390">
    <property type="entry name" value="WH_DNA-bd_sf"/>
</dbReference>
<feature type="domain" description="HTH lysR-type" evidence="5">
    <location>
        <begin position="15"/>
        <end position="72"/>
    </location>
</feature>
<dbReference type="InterPro" id="IPR005119">
    <property type="entry name" value="LysR_subst-bd"/>
</dbReference>
<gene>
    <name evidence="6" type="ORF">RRSL_02385</name>
</gene>
<dbReference type="InterPro" id="IPR036388">
    <property type="entry name" value="WH-like_DNA-bd_sf"/>
</dbReference>